<dbReference type="SMART" id="SM00499">
    <property type="entry name" value="AAI"/>
    <property type="match status" value="1"/>
</dbReference>
<dbReference type="PANTHER" id="PTHR33044">
    <property type="entry name" value="BIFUNCTIONAL INHIBITOR/LIPID-TRANSFER PROTEIN/SEED STORAGE 2S ALBUMIN SUPERFAMILY PROTEIN-RELATED"/>
    <property type="match status" value="1"/>
</dbReference>
<feature type="compositionally biased region" description="Low complexity" evidence="9">
    <location>
        <begin position="136"/>
        <end position="145"/>
    </location>
</feature>
<dbReference type="Pfam" id="PF14368">
    <property type="entry name" value="LTP_2"/>
    <property type="match status" value="1"/>
</dbReference>
<keyword evidence="4" id="KW-0336">GPI-anchor</keyword>
<dbReference type="KEGG" id="qsa:O6P43_008212"/>
<evidence type="ECO:0000313" key="13">
    <source>
        <dbReference type="Proteomes" id="UP001163823"/>
    </source>
</evidence>
<gene>
    <name evidence="12" type="ORF">O6P43_008212</name>
</gene>
<dbReference type="GO" id="GO:0005886">
    <property type="term" value="C:plasma membrane"/>
    <property type="evidence" value="ECO:0007669"/>
    <property type="project" value="UniProtKB-SubCell"/>
</dbReference>
<feature type="domain" description="Bifunctional inhibitor/plant lipid transfer protein/seed storage helical" evidence="11">
    <location>
        <begin position="38"/>
        <end position="116"/>
    </location>
</feature>
<accession>A0AAD7M7B6</accession>
<dbReference type="InterPro" id="IPR036312">
    <property type="entry name" value="Bifun_inhib/LTP/seed_sf"/>
</dbReference>
<dbReference type="PRINTS" id="PR00382">
    <property type="entry name" value="LIPIDTRNSFER"/>
</dbReference>
<keyword evidence="13" id="KW-1185">Reference proteome</keyword>
<dbReference type="Proteomes" id="UP001163823">
    <property type="component" value="Chromosome 4"/>
</dbReference>
<evidence type="ECO:0000256" key="1">
    <source>
        <dbReference type="ARBA" id="ARBA00004609"/>
    </source>
</evidence>
<dbReference type="CDD" id="cd00010">
    <property type="entry name" value="AAI_LTSS"/>
    <property type="match status" value="1"/>
</dbReference>
<dbReference type="GO" id="GO:0008289">
    <property type="term" value="F:lipid binding"/>
    <property type="evidence" value="ECO:0007669"/>
    <property type="project" value="InterPro"/>
</dbReference>
<evidence type="ECO:0000256" key="5">
    <source>
        <dbReference type="ARBA" id="ARBA00022729"/>
    </source>
</evidence>
<proteinExistence type="inferred from homology"/>
<keyword evidence="8" id="KW-0449">Lipoprotein</keyword>
<evidence type="ECO:0000256" key="8">
    <source>
        <dbReference type="ARBA" id="ARBA00023288"/>
    </source>
</evidence>
<dbReference type="GO" id="GO:0006869">
    <property type="term" value="P:lipid transport"/>
    <property type="evidence" value="ECO:0007669"/>
    <property type="project" value="InterPro"/>
</dbReference>
<evidence type="ECO:0000256" key="6">
    <source>
        <dbReference type="ARBA" id="ARBA00023157"/>
    </source>
</evidence>
<keyword evidence="3" id="KW-1003">Cell membrane</keyword>
<comment type="subcellular location">
    <subcellularLocation>
        <location evidence="1">Cell membrane</location>
        <topology evidence="1">Lipid-anchor</topology>
        <topology evidence="1">GPI-anchor</topology>
    </subcellularLocation>
</comment>
<sequence>MAFYCHNSSTIGLSYILLLLVVLNSRAMADSAKDKEECLELLTEMTTCVPYIGGTAQSPPTTCCNGLKQVLKNNNKKCICVIIKDRNDPDVDLKMNLTLALGLPSACKVSDDFSQCPALLHLDPKSQEAQIFNQVSTSSNNGSSSPALHPTVTVSPPSGQTEGTNSSSQANNAPQKNDACCKKRKRLQDLEIFVGIIGLVYCFKL</sequence>
<feature type="chain" id="PRO_5042102540" evidence="10">
    <location>
        <begin position="30"/>
        <end position="205"/>
    </location>
</feature>
<evidence type="ECO:0000256" key="10">
    <source>
        <dbReference type="SAM" id="SignalP"/>
    </source>
</evidence>
<dbReference type="GO" id="GO:0098552">
    <property type="term" value="C:side of membrane"/>
    <property type="evidence" value="ECO:0007669"/>
    <property type="project" value="UniProtKB-KW"/>
</dbReference>
<comment type="similarity">
    <text evidence="2">Belongs to the plant LTP family.</text>
</comment>
<keyword evidence="7" id="KW-0325">Glycoprotein</keyword>
<dbReference type="InterPro" id="IPR016140">
    <property type="entry name" value="Bifunc_inhib/LTP/seed_store"/>
</dbReference>
<keyword evidence="4" id="KW-0472">Membrane</keyword>
<organism evidence="12 13">
    <name type="scientific">Quillaja saponaria</name>
    <name type="common">Soap bark tree</name>
    <dbReference type="NCBI Taxonomy" id="32244"/>
    <lineage>
        <taxon>Eukaryota</taxon>
        <taxon>Viridiplantae</taxon>
        <taxon>Streptophyta</taxon>
        <taxon>Embryophyta</taxon>
        <taxon>Tracheophyta</taxon>
        <taxon>Spermatophyta</taxon>
        <taxon>Magnoliopsida</taxon>
        <taxon>eudicotyledons</taxon>
        <taxon>Gunneridae</taxon>
        <taxon>Pentapetalae</taxon>
        <taxon>rosids</taxon>
        <taxon>fabids</taxon>
        <taxon>Fabales</taxon>
        <taxon>Quillajaceae</taxon>
        <taxon>Quillaja</taxon>
    </lineage>
</organism>
<evidence type="ECO:0000259" key="11">
    <source>
        <dbReference type="SMART" id="SM00499"/>
    </source>
</evidence>
<dbReference type="InterPro" id="IPR000528">
    <property type="entry name" value="Plant_nsLTP"/>
</dbReference>
<dbReference type="SUPFAM" id="SSF47699">
    <property type="entry name" value="Bifunctional inhibitor/lipid-transfer protein/seed storage 2S albumin"/>
    <property type="match status" value="1"/>
</dbReference>
<evidence type="ECO:0000313" key="12">
    <source>
        <dbReference type="EMBL" id="KAJ7969955.1"/>
    </source>
</evidence>
<evidence type="ECO:0000256" key="4">
    <source>
        <dbReference type="ARBA" id="ARBA00022622"/>
    </source>
</evidence>
<name>A0AAD7M7B6_QUISA</name>
<evidence type="ECO:0000256" key="2">
    <source>
        <dbReference type="ARBA" id="ARBA00009748"/>
    </source>
</evidence>
<feature type="compositionally biased region" description="Polar residues" evidence="9">
    <location>
        <begin position="152"/>
        <end position="175"/>
    </location>
</feature>
<dbReference type="Gene3D" id="1.10.110.10">
    <property type="entry name" value="Plant lipid-transfer and hydrophobic proteins"/>
    <property type="match status" value="1"/>
</dbReference>
<dbReference type="EMBL" id="JARAOO010000004">
    <property type="protein sequence ID" value="KAJ7969955.1"/>
    <property type="molecule type" value="Genomic_DNA"/>
</dbReference>
<dbReference type="InterPro" id="IPR043325">
    <property type="entry name" value="LTSS"/>
</dbReference>
<feature type="signal peptide" evidence="10">
    <location>
        <begin position="1"/>
        <end position="29"/>
    </location>
</feature>
<reference evidence="12" key="1">
    <citation type="journal article" date="2023" name="Science">
        <title>Elucidation of the pathway for biosynthesis of saponin adjuvants from the soapbark tree.</title>
        <authorList>
            <person name="Reed J."/>
            <person name="Orme A."/>
            <person name="El-Demerdash A."/>
            <person name="Owen C."/>
            <person name="Martin L.B.B."/>
            <person name="Misra R.C."/>
            <person name="Kikuchi S."/>
            <person name="Rejzek M."/>
            <person name="Martin A.C."/>
            <person name="Harkess A."/>
            <person name="Leebens-Mack J."/>
            <person name="Louveau T."/>
            <person name="Stephenson M.J."/>
            <person name="Osbourn A."/>
        </authorList>
    </citation>
    <scope>NUCLEOTIDE SEQUENCE</scope>
    <source>
        <strain evidence="12">S10</strain>
    </source>
</reference>
<protein>
    <submittedName>
        <fullName evidence="12">Lipid transfer protein</fullName>
    </submittedName>
</protein>
<feature type="region of interest" description="Disordered" evidence="9">
    <location>
        <begin position="135"/>
        <end position="178"/>
    </location>
</feature>
<keyword evidence="5 10" id="KW-0732">Signal</keyword>
<keyword evidence="6" id="KW-1015">Disulfide bond</keyword>
<comment type="caution">
    <text evidence="12">The sequence shown here is derived from an EMBL/GenBank/DDBJ whole genome shotgun (WGS) entry which is preliminary data.</text>
</comment>
<evidence type="ECO:0000256" key="9">
    <source>
        <dbReference type="SAM" id="MobiDB-lite"/>
    </source>
</evidence>
<evidence type="ECO:0000256" key="3">
    <source>
        <dbReference type="ARBA" id="ARBA00022475"/>
    </source>
</evidence>
<dbReference type="AlphaFoldDB" id="A0AAD7M7B6"/>
<evidence type="ECO:0000256" key="7">
    <source>
        <dbReference type="ARBA" id="ARBA00023180"/>
    </source>
</evidence>